<dbReference type="EMBL" id="UINC01011798">
    <property type="protein sequence ID" value="SVA51835.1"/>
    <property type="molecule type" value="Genomic_DNA"/>
</dbReference>
<sequence>MKNTFVTDGVGRVSANLVRQQLVR</sequence>
<accession>A0A381WH45</accession>
<evidence type="ECO:0000313" key="1">
    <source>
        <dbReference type="EMBL" id="SVA51835.1"/>
    </source>
</evidence>
<proteinExistence type="predicted"/>
<organism evidence="1">
    <name type="scientific">marine metagenome</name>
    <dbReference type="NCBI Taxonomy" id="408172"/>
    <lineage>
        <taxon>unclassified sequences</taxon>
        <taxon>metagenomes</taxon>
        <taxon>ecological metagenomes</taxon>
    </lineage>
</organism>
<dbReference type="AlphaFoldDB" id="A0A381WH45"/>
<reference evidence="1" key="1">
    <citation type="submission" date="2018-05" db="EMBL/GenBank/DDBJ databases">
        <authorList>
            <person name="Lanie J.A."/>
            <person name="Ng W.-L."/>
            <person name="Kazmierczak K.M."/>
            <person name="Andrzejewski T.M."/>
            <person name="Davidsen T.M."/>
            <person name="Wayne K.J."/>
            <person name="Tettelin H."/>
            <person name="Glass J.I."/>
            <person name="Rusch D."/>
            <person name="Podicherti R."/>
            <person name="Tsui H.-C.T."/>
            <person name="Winkler M.E."/>
        </authorList>
    </citation>
    <scope>NUCLEOTIDE SEQUENCE</scope>
</reference>
<gene>
    <name evidence="1" type="ORF">METZ01_LOCUS104689</name>
</gene>
<name>A0A381WH45_9ZZZZ</name>
<protein>
    <submittedName>
        <fullName evidence="1">Uncharacterized protein</fullName>
    </submittedName>
</protein>